<comment type="subcellular location">
    <subcellularLocation>
        <location evidence="1">Cytoplasm</location>
    </subcellularLocation>
</comment>
<dbReference type="GO" id="GO:0004046">
    <property type="term" value="F:aminoacylase activity"/>
    <property type="evidence" value="ECO:0007669"/>
    <property type="project" value="UniProtKB-EC"/>
</dbReference>
<feature type="binding site" evidence="10">
    <location>
        <position position="154"/>
    </location>
    <ligand>
        <name>Zn(2+)</name>
        <dbReference type="ChEBI" id="CHEBI:29105"/>
        <label>2</label>
    </ligand>
</feature>
<accession>W8BVI0</accession>
<evidence type="ECO:0000256" key="4">
    <source>
        <dbReference type="ARBA" id="ARBA00022490"/>
    </source>
</evidence>
<dbReference type="InterPro" id="IPR036264">
    <property type="entry name" value="Bact_exopeptidase_dim_dom"/>
</dbReference>
<dbReference type="PROSITE" id="PS00759">
    <property type="entry name" value="ARGE_DAPE_CPG2_2"/>
    <property type="match status" value="1"/>
</dbReference>
<dbReference type="SUPFAM" id="SSF55031">
    <property type="entry name" value="Bacterial exopeptidase dimerisation domain"/>
    <property type="match status" value="1"/>
</dbReference>
<evidence type="ECO:0000256" key="10">
    <source>
        <dbReference type="PIRSR" id="PIRSR036696-2"/>
    </source>
</evidence>
<keyword evidence="6" id="KW-0378">Hydrolase</keyword>
<dbReference type="NCBIfam" id="TIGR01880">
    <property type="entry name" value="Ac-peptdase-euk"/>
    <property type="match status" value="1"/>
</dbReference>
<feature type="domain" description="Peptidase M20 dimerisation" evidence="11">
    <location>
        <begin position="195"/>
        <end position="304"/>
    </location>
</feature>
<dbReference type="InterPro" id="IPR001261">
    <property type="entry name" value="ArgE/DapE_CS"/>
</dbReference>
<dbReference type="Pfam" id="PF07687">
    <property type="entry name" value="M20_dimer"/>
    <property type="match status" value="1"/>
</dbReference>
<dbReference type="EC" id="3.5.1.14" evidence="3"/>
<gene>
    <name evidence="12" type="primary">ACY1</name>
</gene>
<keyword evidence="7 10" id="KW-0862">Zinc</keyword>
<feature type="binding site" evidence="10">
    <location>
        <position position="119"/>
    </location>
    <ligand>
        <name>Zn(2+)</name>
        <dbReference type="ChEBI" id="CHEBI:29105"/>
        <label>1</label>
    </ligand>
</feature>
<evidence type="ECO:0000256" key="9">
    <source>
        <dbReference type="PIRSR" id="PIRSR036696-1"/>
    </source>
</evidence>
<feature type="binding site" evidence="10">
    <location>
        <position position="86"/>
    </location>
    <ligand>
        <name>Zn(2+)</name>
        <dbReference type="ChEBI" id="CHEBI:29105"/>
        <label>1</label>
    </ligand>
</feature>
<reference evidence="12" key="1">
    <citation type="submission" date="2013-07" db="EMBL/GenBank/DDBJ databases">
        <authorList>
            <person name="Geib S."/>
        </authorList>
    </citation>
    <scope>NUCLEOTIDE SEQUENCE</scope>
</reference>
<dbReference type="InterPro" id="IPR002933">
    <property type="entry name" value="Peptidase_M20"/>
</dbReference>
<reference evidence="12" key="2">
    <citation type="journal article" date="2014" name="BMC Genomics">
        <title>A genomic perspective to assessing quality of mass-reared SIT flies used in Mediterranean fruit fly (Ceratitis capitata) eradication in California.</title>
        <authorList>
            <person name="Calla B."/>
            <person name="Hall B."/>
            <person name="Hou S."/>
            <person name="Geib S.M."/>
        </authorList>
    </citation>
    <scope>NUCLEOTIDE SEQUENCE</scope>
</reference>
<comment type="cofactor">
    <cofactor evidence="10">
        <name>Zn(2+)</name>
        <dbReference type="ChEBI" id="CHEBI:29105"/>
    </cofactor>
    <text evidence="10">Binds 2 Zn(2+) ions per subunit.</text>
</comment>
<evidence type="ECO:0000256" key="1">
    <source>
        <dbReference type="ARBA" id="ARBA00004496"/>
    </source>
</evidence>
<feature type="binding site" evidence="10">
    <location>
        <position position="119"/>
    </location>
    <ligand>
        <name>Zn(2+)</name>
        <dbReference type="ChEBI" id="CHEBI:29105"/>
        <label>2</label>
    </ligand>
</feature>
<feature type="binding site" evidence="10">
    <location>
        <position position="379"/>
    </location>
    <ligand>
        <name>Zn(2+)</name>
        <dbReference type="ChEBI" id="CHEBI:29105"/>
        <label>2</label>
    </ligand>
</feature>
<dbReference type="PANTHER" id="PTHR45892">
    <property type="entry name" value="AMINOACYLASE-1"/>
    <property type="match status" value="1"/>
</dbReference>
<name>W8BVI0_CERCA</name>
<evidence type="ECO:0000256" key="8">
    <source>
        <dbReference type="ARBA" id="ARBA00029656"/>
    </source>
</evidence>
<dbReference type="Gene3D" id="3.40.630.10">
    <property type="entry name" value="Zn peptidases"/>
    <property type="match status" value="1"/>
</dbReference>
<evidence type="ECO:0000256" key="2">
    <source>
        <dbReference type="ARBA" id="ARBA00006247"/>
    </source>
</evidence>
<dbReference type="SUPFAM" id="SSF53187">
    <property type="entry name" value="Zn-dependent exopeptidases"/>
    <property type="match status" value="1"/>
</dbReference>
<keyword evidence="5 10" id="KW-0479">Metal-binding</keyword>
<dbReference type="PROSITE" id="PS00758">
    <property type="entry name" value="ARGE_DAPE_CPG2_1"/>
    <property type="match status" value="1"/>
</dbReference>
<dbReference type="GO" id="GO:0046872">
    <property type="term" value="F:metal ion binding"/>
    <property type="evidence" value="ECO:0007669"/>
    <property type="project" value="UniProtKB-KW"/>
</dbReference>
<dbReference type="FunFam" id="3.40.630.10:FF:000019">
    <property type="entry name" value="Aminoacylase 1"/>
    <property type="match status" value="1"/>
</dbReference>
<feature type="active site" evidence="9">
    <location>
        <position position="88"/>
    </location>
</feature>
<evidence type="ECO:0000313" key="12">
    <source>
        <dbReference type="EMBL" id="JAC03203.1"/>
    </source>
</evidence>
<feature type="binding site" evidence="10">
    <location>
        <position position="181"/>
    </location>
    <ligand>
        <name>Zn(2+)</name>
        <dbReference type="ChEBI" id="CHEBI:29105"/>
        <label>1</label>
    </ligand>
</feature>
<feature type="active site" description="Proton acceptor" evidence="9">
    <location>
        <position position="153"/>
    </location>
</feature>
<dbReference type="Gene3D" id="3.30.70.360">
    <property type="match status" value="1"/>
</dbReference>
<evidence type="ECO:0000259" key="11">
    <source>
        <dbReference type="Pfam" id="PF07687"/>
    </source>
</evidence>
<dbReference type="PIRSF" id="PIRSF036696">
    <property type="entry name" value="ACY-1"/>
    <property type="match status" value="1"/>
</dbReference>
<dbReference type="InterPro" id="IPR010159">
    <property type="entry name" value="N-acyl_aa_amidohydrolase"/>
</dbReference>
<sequence>MSRRRIDANSDWEHNEEIQIFREYLRIPSVQPDVDYTPCVEFLKKQANSLDLPVEVYHPGGPNKPIVILTWLGRKPELPTIMLNSHMDVVPVSAEKWSHPPFAAEMDEDGRIFARGAQDMKCVGMQYLGAIRALKKKGITLKRTVHVTFVPDEEISGKLGMKCFVQTEQFQNLNVGFCLDEGVANPKDEYLIFNAEKTIWYVKFIINGTTGHGSMLHKNTAAEKFHFILGKMLGLRQKAESALKDDQTLGLGYVTTVNLTVVKGGIQNNVLPPVIEATFDLRLAVDEDLVGLEKQLRNWCKDAGGDINIEFPTKDEKIPPTLLNDTNTFWIAMKKTLEKLDVKFHTDVLPGVTDNRYVRKLNIPALGFSPMINTPILLHNHDEYLGADTYLKGIEIYEYIVPALANS</sequence>
<evidence type="ECO:0000256" key="7">
    <source>
        <dbReference type="ARBA" id="ARBA00022833"/>
    </source>
</evidence>
<comment type="similarity">
    <text evidence="2">Belongs to the peptidase M20A family.</text>
</comment>
<dbReference type="GO" id="GO:0005737">
    <property type="term" value="C:cytoplasm"/>
    <property type="evidence" value="ECO:0007669"/>
    <property type="project" value="UniProtKB-SubCell"/>
</dbReference>
<dbReference type="InterPro" id="IPR011650">
    <property type="entry name" value="Peptidase_M20_dimer"/>
</dbReference>
<evidence type="ECO:0000256" key="5">
    <source>
        <dbReference type="ARBA" id="ARBA00022723"/>
    </source>
</evidence>
<dbReference type="Pfam" id="PF01546">
    <property type="entry name" value="Peptidase_M20"/>
    <property type="match status" value="1"/>
</dbReference>
<evidence type="ECO:0000256" key="6">
    <source>
        <dbReference type="ARBA" id="ARBA00022801"/>
    </source>
</evidence>
<protein>
    <recommendedName>
        <fullName evidence="3">N-acyl-aliphatic-L-amino acid amidohydrolase</fullName>
        <ecNumber evidence="3">3.5.1.14</ecNumber>
    </recommendedName>
    <alternativeName>
        <fullName evidence="8">N-acyl-L-amino-acid amidohydrolase</fullName>
    </alternativeName>
</protein>
<dbReference type="GO" id="GO:0006520">
    <property type="term" value="P:amino acid metabolic process"/>
    <property type="evidence" value="ECO:0007669"/>
    <property type="project" value="InterPro"/>
</dbReference>
<dbReference type="EMBL" id="GAMC01003353">
    <property type="protein sequence ID" value="JAC03203.1"/>
    <property type="molecule type" value="mRNA"/>
</dbReference>
<dbReference type="OrthoDB" id="3064516at2759"/>
<keyword evidence="4" id="KW-0963">Cytoplasm</keyword>
<organism evidence="12">
    <name type="scientific">Ceratitis capitata</name>
    <name type="common">Mediterranean fruit fly</name>
    <name type="synonym">Tephritis capitata</name>
    <dbReference type="NCBI Taxonomy" id="7213"/>
    <lineage>
        <taxon>Eukaryota</taxon>
        <taxon>Metazoa</taxon>
        <taxon>Ecdysozoa</taxon>
        <taxon>Arthropoda</taxon>
        <taxon>Hexapoda</taxon>
        <taxon>Insecta</taxon>
        <taxon>Pterygota</taxon>
        <taxon>Neoptera</taxon>
        <taxon>Endopterygota</taxon>
        <taxon>Diptera</taxon>
        <taxon>Brachycera</taxon>
        <taxon>Muscomorpha</taxon>
        <taxon>Tephritoidea</taxon>
        <taxon>Tephritidae</taxon>
        <taxon>Ceratitis</taxon>
        <taxon>Ceratitis</taxon>
    </lineage>
</organism>
<dbReference type="AlphaFoldDB" id="W8BVI0"/>
<proteinExistence type="evidence at transcript level"/>
<dbReference type="FunFam" id="3.30.70.360:FF:000005">
    <property type="entry name" value="Putative Aminoacylase-1"/>
    <property type="match status" value="1"/>
</dbReference>
<dbReference type="Gene3D" id="1.10.150.900">
    <property type="match status" value="1"/>
</dbReference>
<evidence type="ECO:0000256" key="3">
    <source>
        <dbReference type="ARBA" id="ARBA00011913"/>
    </source>
</evidence>
<dbReference type="InterPro" id="IPR052083">
    <property type="entry name" value="Aminoacylase-1_M20A"/>
</dbReference>
<dbReference type="PANTHER" id="PTHR45892:SF1">
    <property type="entry name" value="AMINOACYLASE-1"/>
    <property type="match status" value="1"/>
</dbReference>